<feature type="domain" description="PapC-like C-terminal" evidence="1">
    <location>
        <begin position="179"/>
        <end position="237"/>
    </location>
</feature>
<reference evidence="2 3" key="1">
    <citation type="submission" date="2022-03" db="EMBL/GenBank/DDBJ databases">
        <title>Ignatzschineria rhizosphaerae HR5S32.</title>
        <authorList>
            <person name="Sun J.Q."/>
            <person name="Feng J.Y."/>
        </authorList>
    </citation>
    <scope>NUCLEOTIDE SEQUENCE [LARGE SCALE GENOMIC DNA]</scope>
    <source>
        <strain evidence="2 3">HR5S32</strain>
    </source>
</reference>
<dbReference type="Pfam" id="PF13953">
    <property type="entry name" value="PapC_C"/>
    <property type="match status" value="1"/>
</dbReference>
<evidence type="ECO:0000259" key="1">
    <source>
        <dbReference type="Pfam" id="PF13953"/>
    </source>
</evidence>
<evidence type="ECO:0000313" key="2">
    <source>
        <dbReference type="EMBL" id="UNM97453.1"/>
    </source>
</evidence>
<sequence length="252" mass="27348">MLYGSRYKQVDHQVTYRGQGLGGNYSIGGSLNHQRDLSGSMDHRLNATYNANTGYGQFMMMADYSDYRKGLRTSFDSSLTLTQHGIATHERVYGDGSRLILDADAPGIPVQGGRSVSNTFGLIGLGNTSSYYRGSYAVDNDNLPEDVEIQDGIIEVAMSDGAIAYRSLNGVSGGKAVARISLADGSYPPFGAIVYRKNGNEQEIAIVAEEGLTYLTGLNNHAEFLIKWNGSKSCQLKINSIDANELNNLICY</sequence>
<dbReference type="InterPro" id="IPR043142">
    <property type="entry name" value="PapC-like_C_sf"/>
</dbReference>
<dbReference type="InterPro" id="IPR000015">
    <property type="entry name" value="Fimb_usher"/>
</dbReference>
<dbReference type="PANTHER" id="PTHR30451">
    <property type="entry name" value="OUTER MEMBRANE USHER PROTEIN"/>
    <property type="match status" value="1"/>
</dbReference>
<keyword evidence="3" id="KW-1185">Reference proteome</keyword>
<dbReference type="PANTHER" id="PTHR30451:SF4">
    <property type="entry name" value="OUTER MEMBRANE USHER PROTEIN YQIG-RELATED"/>
    <property type="match status" value="1"/>
</dbReference>
<dbReference type="InterPro" id="IPR025949">
    <property type="entry name" value="PapC-like_C"/>
</dbReference>
<accession>A0ABY3X3I4</accession>
<dbReference type="Pfam" id="PF00577">
    <property type="entry name" value="Usher"/>
    <property type="match status" value="1"/>
</dbReference>
<evidence type="ECO:0000313" key="3">
    <source>
        <dbReference type="Proteomes" id="UP000829542"/>
    </source>
</evidence>
<dbReference type="Proteomes" id="UP000829542">
    <property type="component" value="Chromosome"/>
</dbReference>
<dbReference type="RefSeq" id="WP_242152992.1">
    <property type="nucleotide sequence ID" value="NZ_CP093379.1"/>
</dbReference>
<name>A0ABY3X3I4_9GAMM</name>
<dbReference type="InterPro" id="IPR042186">
    <property type="entry name" value="FimD_plug_dom"/>
</dbReference>
<proteinExistence type="predicted"/>
<dbReference type="Gene3D" id="2.60.40.2070">
    <property type="match status" value="1"/>
</dbReference>
<dbReference type="EMBL" id="CP093379">
    <property type="protein sequence ID" value="UNM97453.1"/>
    <property type="molecule type" value="Genomic_DNA"/>
</dbReference>
<organism evidence="2 3">
    <name type="scientific">Ignatzschineria rhizosphaerae</name>
    <dbReference type="NCBI Taxonomy" id="2923279"/>
    <lineage>
        <taxon>Bacteria</taxon>
        <taxon>Pseudomonadati</taxon>
        <taxon>Pseudomonadota</taxon>
        <taxon>Gammaproteobacteria</taxon>
        <taxon>Cardiobacteriales</taxon>
        <taxon>Ignatzschineriaceae</taxon>
        <taxon>Ignatzschineria</taxon>
    </lineage>
</organism>
<protein>
    <submittedName>
        <fullName evidence="2">Fimbria/pilus outer membrane usher protein</fullName>
    </submittedName>
</protein>
<gene>
    <name evidence="2" type="ORF">MMG00_06310</name>
</gene>
<dbReference type="Gene3D" id="2.60.40.2610">
    <property type="entry name" value="Outer membrane usher protein FimD, plug domain"/>
    <property type="match status" value="1"/>
</dbReference>